<dbReference type="Pfam" id="PF03781">
    <property type="entry name" value="FGE-sulfatase"/>
    <property type="match status" value="1"/>
</dbReference>
<evidence type="ECO:0000313" key="2">
    <source>
        <dbReference type="EMBL" id="KKL47032.1"/>
    </source>
</evidence>
<gene>
    <name evidence="2" type="ORF">LCGC14_2339610</name>
</gene>
<dbReference type="InterPro" id="IPR042095">
    <property type="entry name" value="SUMF_sf"/>
</dbReference>
<dbReference type="InterPro" id="IPR005532">
    <property type="entry name" value="SUMF_dom"/>
</dbReference>
<dbReference type="InterPro" id="IPR016187">
    <property type="entry name" value="CTDL_fold"/>
</dbReference>
<reference evidence="2" key="1">
    <citation type="journal article" date="2015" name="Nature">
        <title>Complex archaea that bridge the gap between prokaryotes and eukaryotes.</title>
        <authorList>
            <person name="Spang A."/>
            <person name="Saw J.H."/>
            <person name="Jorgensen S.L."/>
            <person name="Zaremba-Niedzwiedzka K."/>
            <person name="Martijn J."/>
            <person name="Lind A.E."/>
            <person name="van Eijk R."/>
            <person name="Schleper C."/>
            <person name="Guy L."/>
            <person name="Ettema T.J."/>
        </authorList>
    </citation>
    <scope>NUCLEOTIDE SEQUENCE</scope>
</reference>
<comment type="caution">
    <text evidence="2">The sequence shown here is derived from an EMBL/GenBank/DDBJ whole genome shotgun (WGS) entry which is preliminary data.</text>
</comment>
<accession>A0A0F9F7H0</accession>
<name>A0A0F9F7H0_9ZZZZ</name>
<dbReference type="EMBL" id="LAZR01033817">
    <property type="protein sequence ID" value="KKL47032.1"/>
    <property type="molecule type" value="Genomic_DNA"/>
</dbReference>
<organism evidence="2">
    <name type="scientific">marine sediment metagenome</name>
    <dbReference type="NCBI Taxonomy" id="412755"/>
    <lineage>
        <taxon>unclassified sequences</taxon>
        <taxon>metagenomes</taxon>
        <taxon>ecological metagenomes</taxon>
    </lineage>
</organism>
<feature type="domain" description="Sulfatase-modifying factor enzyme-like" evidence="1">
    <location>
        <begin position="1"/>
        <end position="56"/>
    </location>
</feature>
<proteinExistence type="predicted"/>
<dbReference type="Gene3D" id="3.90.1580.10">
    <property type="entry name" value="paralog of FGE (formylglycine-generating enzyme)"/>
    <property type="match status" value="1"/>
</dbReference>
<dbReference type="SUPFAM" id="SSF56436">
    <property type="entry name" value="C-type lectin-like"/>
    <property type="match status" value="1"/>
</dbReference>
<protein>
    <recommendedName>
        <fullName evidence="1">Sulfatase-modifying factor enzyme-like domain-containing protein</fullName>
    </recommendedName>
</protein>
<evidence type="ECO:0000259" key="1">
    <source>
        <dbReference type="Pfam" id="PF03781"/>
    </source>
</evidence>
<dbReference type="AlphaFoldDB" id="A0A0F9F7H0"/>
<sequence length="73" mass="8559">MHGNVAEWTRSEYHASQDGRKVVRGGSWYDRADLARSGCRTSYWPWQRIFDVGFRAMCEPDTMQTTTRRSKSQ</sequence>